<dbReference type="Gene3D" id="2.40.100.10">
    <property type="entry name" value="Cyclophilin-like"/>
    <property type="match status" value="1"/>
</dbReference>
<dbReference type="CDD" id="cd00317">
    <property type="entry name" value="cyclophilin"/>
    <property type="match status" value="1"/>
</dbReference>
<reference evidence="6 7" key="1">
    <citation type="submission" date="2015-09" db="EMBL/GenBank/DDBJ databases">
        <authorList>
            <consortium name="Pathogen Informatics"/>
        </authorList>
    </citation>
    <scope>NUCLEOTIDE SEQUENCE [LARGE SCALE GENOMIC DNA]</scope>
    <source>
        <strain evidence="6 7">2789STDY5834875</strain>
    </source>
</reference>
<evidence type="ECO:0000259" key="5">
    <source>
        <dbReference type="PROSITE" id="PS50072"/>
    </source>
</evidence>
<dbReference type="RefSeq" id="WP_055215036.1">
    <property type="nucleotide sequence ID" value="NZ_CZBU01000002.1"/>
</dbReference>
<dbReference type="OrthoDB" id="9807797at2"/>
<keyword evidence="3 4" id="KW-0413">Isomerase</keyword>
<dbReference type="InterPro" id="IPR002130">
    <property type="entry name" value="Cyclophilin-type_PPIase_dom"/>
</dbReference>
<accession>A0A174YWH7</accession>
<dbReference type="PRINTS" id="PR00153">
    <property type="entry name" value="CSAPPISMRASE"/>
</dbReference>
<organism evidence="6 7">
    <name type="scientific">Lachnospira eligens</name>
    <dbReference type="NCBI Taxonomy" id="39485"/>
    <lineage>
        <taxon>Bacteria</taxon>
        <taxon>Bacillati</taxon>
        <taxon>Bacillota</taxon>
        <taxon>Clostridia</taxon>
        <taxon>Lachnospirales</taxon>
        <taxon>Lachnospiraceae</taxon>
        <taxon>Lachnospira</taxon>
    </lineage>
</organism>
<evidence type="ECO:0000256" key="1">
    <source>
        <dbReference type="ARBA" id="ARBA00002388"/>
    </source>
</evidence>
<dbReference type="PANTHER" id="PTHR45625">
    <property type="entry name" value="PEPTIDYL-PROLYL CIS-TRANS ISOMERASE-RELATED"/>
    <property type="match status" value="1"/>
</dbReference>
<protein>
    <recommendedName>
        <fullName evidence="4">Peptidyl-prolyl cis-trans isomerase</fullName>
        <shortName evidence="4">PPIase</shortName>
        <ecNumber evidence="4">5.2.1.8</ecNumber>
    </recommendedName>
</protein>
<sequence>MKKKHLLLSITLLCILFSMTACGQKASSNSSSDDTQNLLSGKHHVAIEVNNYGTIEVELDADTAPITVTNFINLANSGFYNGLTFHRVIDGFTIQGGDPNGDGTGGSSEKIKGEFKSNGVQNNISHVRGTISMARSSANNSASSQFFIMQKDTPSLDGQYAAFGTVTSGMDIVDKICKDCTDTNQNGVITDKSKQPVISTVRVVD</sequence>
<feature type="domain" description="PPIase cyclophilin-type" evidence="5">
    <location>
        <begin position="42"/>
        <end position="198"/>
    </location>
</feature>
<dbReference type="AlphaFoldDB" id="A0A174YWH7"/>
<proteinExistence type="inferred from homology"/>
<dbReference type="Pfam" id="PF00160">
    <property type="entry name" value="Pro_isomerase"/>
    <property type="match status" value="1"/>
</dbReference>
<comment type="similarity">
    <text evidence="4">Belongs to the cyclophilin-type PPIase family.</text>
</comment>
<dbReference type="EC" id="5.2.1.8" evidence="4"/>
<evidence type="ECO:0000256" key="3">
    <source>
        <dbReference type="ARBA" id="ARBA00023235"/>
    </source>
</evidence>
<feature type="signal peptide" evidence="4">
    <location>
        <begin position="1"/>
        <end position="23"/>
    </location>
</feature>
<dbReference type="SUPFAM" id="SSF50891">
    <property type="entry name" value="Cyclophilin-like"/>
    <property type="match status" value="1"/>
</dbReference>
<dbReference type="InterPro" id="IPR044666">
    <property type="entry name" value="Cyclophilin_A-like"/>
</dbReference>
<dbReference type="GO" id="GO:0003755">
    <property type="term" value="F:peptidyl-prolyl cis-trans isomerase activity"/>
    <property type="evidence" value="ECO:0007669"/>
    <property type="project" value="UniProtKB-UniRule"/>
</dbReference>
<gene>
    <name evidence="6" type="primary">ppiA</name>
    <name evidence="6" type="ORF">ERS852490_00983</name>
</gene>
<feature type="chain" id="PRO_5039753192" description="Peptidyl-prolyl cis-trans isomerase" evidence="4">
    <location>
        <begin position="24"/>
        <end position="205"/>
    </location>
</feature>
<dbReference type="Proteomes" id="UP000095621">
    <property type="component" value="Unassembled WGS sequence"/>
</dbReference>
<dbReference type="PROSITE" id="PS51257">
    <property type="entry name" value="PROKAR_LIPOPROTEIN"/>
    <property type="match status" value="1"/>
</dbReference>
<evidence type="ECO:0000256" key="2">
    <source>
        <dbReference type="ARBA" id="ARBA00023110"/>
    </source>
</evidence>
<name>A0A174YWH7_9FIRM</name>
<dbReference type="EMBL" id="CZBU01000002">
    <property type="protein sequence ID" value="CUQ76308.1"/>
    <property type="molecule type" value="Genomic_DNA"/>
</dbReference>
<evidence type="ECO:0000313" key="6">
    <source>
        <dbReference type="EMBL" id="CUQ76308.1"/>
    </source>
</evidence>
<evidence type="ECO:0000313" key="7">
    <source>
        <dbReference type="Proteomes" id="UP000095621"/>
    </source>
</evidence>
<comment type="catalytic activity">
    <reaction evidence="4">
        <text>[protein]-peptidylproline (omega=180) = [protein]-peptidylproline (omega=0)</text>
        <dbReference type="Rhea" id="RHEA:16237"/>
        <dbReference type="Rhea" id="RHEA-COMP:10747"/>
        <dbReference type="Rhea" id="RHEA-COMP:10748"/>
        <dbReference type="ChEBI" id="CHEBI:83833"/>
        <dbReference type="ChEBI" id="CHEBI:83834"/>
        <dbReference type="EC" id="5.2.1.8"/>
    </reaction>
</comment>
<comment type="function">
    <text evidence="1 4">PPIases accelerate the folding of proteins. It catalyzes the cis-trans isomerization of proline imidic peptide bonds in oligopeptides.</text>
</comment>
<dbReference type="PROSITE" id="PS50072">
    <property type="entry name" value="CSA_PPIASE_2"/>
    <property type="match status" value="1"/>
</dbReference>
<keyword evidence="2 4" id="KW-0697">Rotamase</keyword>
<dbReference type="InterPro" id="IPR029000">
    <property type="entry name" value="Cyclophilin-like_dom_sf"/>
</dbReference>
<dbReference type="PANTHER" id="PTHR45625:SF4">
    <property type="entry name" value="PEPTIDYLPROLYL ISOMERASE DOMAIN AND WD REPEAT-CONTAINING PROTEIN 1"/>
    <property type="match status" value="1"/>
</dbReference>
<evidence type="ECO:0000256" key="4">
    <source>
        <dbReference type="RuleBase" id="RU363019"/>
    </source>
</evidence>
<keyword evidence="4" id="KW-0732">Signal</keyword>